<reference evidence="2 3" key="1">
    <citation type="submission" date="2008-12" db="EMBL/GenBank/DDBJ databases">
        <authorList>
            <person name="Fulton L."/>
            <person name="Clifton S."/>
            <person name="Fulton B."/>
            <person name="Xu J."/>
            <person name="Minx P."/>
            <person name="Pepin K.H."/>
            <person name="Johnson M."/>
            <person name="Bhonagiri V."/>
            <person name="Nash W.E."/>
            <person name="Mardis E.R."/>
            <person name="Wilson R.K."/>
        </authorList>
    </citation>
    <scope>NUCLEOTIDE SEQUENCE [LARGE SCALE GENOMIC DNA]</scope>
    <source>
        <strain evidence="2 3">DSM 18228</strain>
    </source>
</reference>
<evidence type="ECO:0000313" key="2">
    <source>
        <dbReference type="EMBL" id="EEF76218.1"/>
    </source>
</evidence>
<keyword evidence="3" id="KW-1185">Reference proteome</keyword>
<dbReference type="STRING" id="547042.BACCOPRO_01716"/>
<dbReference type="HOGENOM" id="CLU_025996_21_1_10"/>
<dbReference type="Gene3D" id="3.90.550.10">
    <property type="entry name" value="Spore Coat Polysaccharide Biosynthesis Protein SpsA, Chain A"/>
    <property type="match status" value="1"/>
</dbReference>
<protein>
    <submittedName>
        <fullName evidence="2">Glycosyltransferase, group 2 family protein</fullName>
        <ecNumber evidence="2">2.4.-.-</ecNumber>
    </submittedName>
</protein>
<gene>
    <name evidence="2" type="ORF">BACCOPRO_01716</name>
</gene>
<dbReference type="EMBL" id="ACBW01000121">
    <property type="protein sequence ID" value="EEF76218.1"/>
    <property type="molecule type" value="Genomic_DNA"/>
</dbReference>
<dbReference type="Pfam" id="PF00535">
    <property type="entry name" value="Glycos_transf_2"/>
    <property type="match status" value="1"/>
</dbReference>
<organism evidence="2 3">
    <name type="scientific">Phocaeicola coprophilus DSM 18228 = JCM 13818</name>
    <dbReference type="NCBI Taxonomy" id="547042"/>
    <lineage>
        <taxon>Bacteria</taxon>
        <taxon>Pseudomonadati</taxon>
        <taxon>Bacteroidota</taxon>
        <taxon>Bacteroidia</taxon>
        <taxon>Bacteroidales</taxon>
        <taxon>Bacteroidaceae</taxon>
        <taxon>Phocaeicola</taxon>
    </lineage>
</organism>
<feature type="domain" description="Glycosyltransferase 2-like" evidence="1">
    <location>
        <begin position="7"/>
        <end position="140"/>
    </location>
</feature>
<dbReference type="OrthoDB" id="9788101at2"/>
<sequence length="262" mass="30368">MKQQLISVITINYNNKNGLEETIKSVISQTYSKLEYIIIDGGSSDESVDIIKKYANKINYWVSEPDKGIYNAMNKGVIQAHGEYCIFMNSGDCFHDQNVLCNVFSGIQNADIITGITQLKTKPIQFWYPPKEISFKWFHIASLSHQASFIKTNLLIENPYNENFKIVSDWAFFMQTLIINGCTYKPIQTIICIFDMGGISNTKSFEKERQLAFQQMFPTRILIDYQKFIPANDLVERYNKTSLLGQKIILFITKLISKFWRR</sequence>
<keyword evidence="2" id="KW-0808">Transferase</keyword>
<evidence type="ECO:0000259" key="1">
    <source>
        <dbReference type="Pfam" id="PF00535"/>
    </source>
</evidence>
<dbReference type="GO" id="GO:0016758">
    <property type="term" value="F:hexosyltransferase activity"/>
    <property type="evidence" value="ECO:0007669"/>
    <property type="project" value="UniProtKB-ARBA"/>
</dbReference>
<comment type="caution">
    <text evidence="2">The sequence shown here is derived from an EMBL/GenBank/DDBJ whole genome shotgun (WGS) entry which is preliminary data.</text>
</comment>
<proteinExistence type="predicted"/>
<dbReference type="eggNOG" id="COG1216">
    <property type="taxonomic scope" value="Bacteria"/>
</dbReference>
<dbReference type="PANTHER" id="PTHR22916">
    <property type="entry name" value="GLYCOSYLTRANSFERASE"/>
    <property type="match status" value="1"/>
</dbReference>
<dbReference type="RefSeq" id="WP_008142383.1">
    <property type="nucleotide sequence ID" value="NZ_EQ973638.1"/>
</dbReference>
<dbReference type="SUPFAM" id="SSF53448">
    <property type="entry name" value="Nucleotide-diphospho-sugar transferases"/>
    <property type="match status" value="1"/>
</dbReference>
<dbReference type="InterPro" id="IPR001173">
    <property type="entry name" value="Glyco_trans_2-like"/>
</dbReference>
<dbReference type="AlphaFoldDB" id="S0F778"/>
<keyword evidence="2" id="KW-0328">Glycosyltransferase</keyword>
<dbReference type="PANTHER" id="PTHR22916:SF67">
    <property type="entry name" value="COLANIC ACID BIOSYNTHESIS GLYCOSYL TRANSFERASE WCAE-RELATED"/>
    <property type="match status" value="1"/>
</dbReference>
<accession>S0F778</accession>
<evidence type="ECO:0000313" key="3">
    <source>
        <dbReference type="Proteomes" id="UP000014073"/>
    </source>
</evidence>
<dbReference type="Proteomes" id="UP000014073">
    <property type="component" value="Unassembled WGS sequence"/>
</dbReference>
<dbReference type="InterPro" id="IPR029044">
    <property type="entry name" value="Nucleotide-diphossugar_trans"/>
</dbReference>
<dbReference type="CDD" id="cd06433">
    <property type="entry name" value="GT_2_WfgS_like"/>
    <property type="match status" value="1"/>
</dbReference>
<dbReference type="EC" id="2.4.-.-" evidence="2"/>
<dbReference type="GeneID" id="78404490"/>
<name>S0F778_9BACT</name>